<feature type="transmembrane region" description="Helical" evidence="9">
    <location>
        <begin position="363"/>
        <end position="383"/>
    </location>
</feature>
<keyword evidence="8" id="KW-0129">CBS domain</keyword>
<dbReference type="Pfam" id="PF00571">
    <property type="entry name" value="CBS"/>
    <property type="match status" value="2"/>
</dbReference>
<dbReference type="OrthoDB" id="9790355at2"/>
<evidence type="ECO:0000256" key="1">
    <source>
        <dbReference type="ARBA" id="ARBA00004141"/>
    </source>
</evidence>
<keyword evidence="4 9" id="KW-0812">Transmembrane</keyword>
<accession>E6MGE7</accession>
<comment type="similarity">
    <text evidence="2 9">Belongs to the SLC41A transporter family.</text>
</comment>
<dbReference type="Gene3D" id="3.10.580.10">
    <property type="entry name" value="CBS-domain"/>
    <property type="match status" value="1"/>
</dbReference>
<dbReference type="SUPFAM" id="SSF161093">
    <property type="entry name" value="MgtE membrane domain-like"/>
    <property type="match status" value="1"/>
</dbReference>
<comment type="caution">
    <text evidence="9">Lacks conserved residue(s) required for the propagation of feature annotation.</text>
</comment>
<feature type="transmembrane region" description="Helical" evidence="9">
    <location>
        <begin position="389"/>
        <end position="416"/>
    </location>
</feature>
<dbReference type="SUPFAM" id="SSF158791">
    <property type="entry name" value="MgtE N-terminal domain-like"/>
    <property type="match status" value="1"/>
</dbReference>
<evidence type="ECO:0000256" key="4">
    <source>
        <dbReference type="ARBA" id="ARBA00022692"/>
    </source>
</evidence>
<keyword evidence="3 9" id="KW-0813">Transport</keyword>
<evidence type="ECO:0000313" key="12">
    <source>
        <dbReference type="Proteomes" id="UP000004754"/>
    </source>
</evidence>
<name>E6MGE7_9FIRM</name>
<evidence type="ECO:0000256" key="7">
    <source>
        <dbReference type="ARBA" id="ARBA00023136"/>
    </source>
</evidence>
<evidence type="ECO:0000256" key="3">
    <source>
        <dbReference type="ARBA" id="ARBA00022448"/>
    </source>
</evidence>
<evidence type="ECO:0000313" key="11">
    <source>
        <dbReference type="EMBL" id="EFV01687.1"/>
    </source>
</evidence>
<dbReference type="InterPro" id="IPR046342">
    <property type="entry name" value="CBS_dom_sf"/>
</dbReference>
<organism evidence="11 12">
    <name type="scientific">Pseudoramibacter alactolyticus ATCC 23263</name>
    <dbReference type="NCBI Taxonomy" id="887929"/>
    <lineage>
        <taxon>Bacteria</taxon>
        <taxon>Bacillati</taxon>
        <taxon>Bacillota</taxon>
        <taxon>Clostridia</taxon>
        <taxon>Eubacteriales</taxon>
        <taxon>Eubacteriaceae</taxon>
        <taxon>Pseudoramibacter</taxon>
    </lineage>
</organism>
<dbReference type="eggNOG" id="COG2239">
    <property type="taxonomic scope" value="Bacteria"/>
</dbReference>
<keyword evidence="6 9" id="KW-1133">Transmembrane helix</keyword>
<evidence type="ECO:0000256" key="5">
    <source>
        <dbReference type="ARBA" id="ARBA00022842"/>
    </source>
</evidence>
<dbReference type="Gene3D" id="1.10.357.20">
    <property type="entry name" value="SLC41 divalent cation transporters, integral membrane domain"/>
    <property type="match status" value="1"/>
</dbReference>
<dbReference type="GO" id="GO:0046872">
    <property type="term" value="F:metal ion binding"/>
    <property type="evidence" value="ECO:0007669"/>
    <property type="project" value="UniProtKB-KW"/>
</dbReference>
<dbReference type="STRING" id="887929.HMP0721_1080"/>
<comment type="subcellular location">
    <subcellularLocation>
        <location evidence="9">Cell membrane</location>
        <topology evidence="9">Multi-pass membrane protein</topology>
    </subcellularLocation>
    <subcellularLocation>
        <location evidence="1">Membrane</location>
        <topology evidence="1">Multi-pass membrane protein</topology>
    </subcellularLocation>
</comment>
<reference evidence="11 12" key="1">
    <citation type="submission" date="2010-12" db="EMBL/GenBank/DDBJ databases">
        <authorList>
            <person name="Muzny D."/>
            <person name="Qin X."/>
            <person name="Deng J."/>
            <person name="Jiang H."/>
            <person name="Liu Y."/>
            <person name="Qu J."/>
            <person name="Song X.-Z."/>
            <person name="Zhang L."/>
            <person name="Thornton R."/>
            <person name="Coyle M."/>
            <person name="Francisco L."/>
            <person name="Jackson L."/>
            <person name="Javaid M."/>
            <person name="Korchina V."/>
            <person name="Kovar C."/>
            <person name="Mata R."/>
            <person name="Mathew T."/>
            <person name="Ngo R."/>
            <person name="Nguyen L."/>
            <person name="Nguyen N."/>
            <person name="Okwuonu G."/>
            <person name="Ongeri F."/>
            <person name="Pham C."/>
            <person name="Simmons D."/>
            <person name="Wilczek-Boney K."/>
            <person name="Hale W."/>
            <person name="Jakkamsetti A."/>
            <person name="Pham P."/>
            <person name="Ruth R."/>
            <person name="San Lucas F."/>
            <person name="Warren J."/>
            <person name="Zhang J."/>
            <person name="Zhao Z."/>
            <person name="Zhou C."/>
            <person name="Zhu D."/>
            <person name="Lee S."/>
            <person name="Bess C."/>
            <person name="Blankenburg K."/>
            <person name="Forbes L."/>
            <person name="Fu Q."/>
            <person name="Gubbala S."/>
            <person name="Hirani K."/>
            <person name="Jayaseelan J.C."/>
            <person name="Lara F."/>
            <person name="Munidasa M."/>
            <person name="Palculict T."/>
            <person name="Patil S."/>
            <person name="Pu L.-L."/>
            <person name="Saada N."/>
            <person name="Tang L."/>
            <person name="Weissenberger G."/>
            <person name="Zhu Y."/>
            <person name="Hemphill L."/>
            <person name="Shang Y."/>
            <person name="Youmans B."/>
            <person name="Ayvaz T."/>
            <person name="Ross M."/>
            <person name="Santibanez J."/>
            <person name="Aqrawi P."/>
            <person name="Gross S."/>
            <person name="Joshi V."/>
            <person name="Fowler G."/>
            <person name="Nazareth L."/>
            <person name="Reid J."/>
            <person name="Worley K."/>
            <person name="Petrosino J."/>
            <person name="Highlander S."/>
            <person name="Gibbs R."/>
        </authorList>
    </citation>
    <scope>NUCLEOTIDE SEQUENCE [LARGE SCALE GENOMIC DNA]</scope>
    <source>
        <strain evidence="11 12">ATCC 23263</strain>
    </source>
</reference>
<feature type="transmembrane region" description="Helical" evidence="9">
    <location>
        <begin position="428"/>
        <end position="451"/>
    </location>
</feature>
<dbReference type="SMART" id="SM00116">
    <property type="entry name" value="CBS"/>
    <property type="match status" value="1"/>
</dbReference>
<dbReference type="Pfam" id="PF03448">
    <property type="entry name" value="MgtE_N"/>
    <property type="match status" value="1"/>
</dbReference>
<dbReference type="InterPro" id="IPR006667">
    <property type="entry name" value="SLC41_membr_dom"/>
</dbReference>
<dbReference type="AlphaFoldDB" id="E6MGE7"/>
<gene>
    <name evidence="11" type="primary">mgtE</name>
    <name evidence="11" type="ORF">HMP0721_1080</name>
</gene>
<dbReference type="PROSITE" id="PS51371">
    <property type="entry name" value="CBS"/>
    <property type="match status" value="1"/>
</dbReference>
<dbReference type="InterPro" id="IPR036739">
    <property type="entry name" value="SLC41_membr_dom_sf"/>
</dbReference>
<keyword evidence="9" id="KW-1003">Cell membrane</keyword>
<sequence>MASEEQKQLEQHEALLERIKSREPINTEWLDEIMHSADIVAVLDDDAINDEDLKWFFNQDDKEFLADVLEDADDALQARVVHQLAYSDIIRIFSFMPNDEIADILGDLPIDSRKRLLKMMKASDSRELQVLLGYEDNTAGGLMTTEYIALYQDLTVVQALMKIREIAPKTEVIETIFVLNRKRQLVGWADLRDILSEDPATLLEDIMDPNVVTVDPLLDQEETAQVVRKYDLTALAVVNRRKSLLGIVTADDIMDVMVEEQTEDILHMGGVSGEEEIGGEIGTSIKRRLPWLCVNLITAFIAASAIAIFDSVIAQVAALASVMTIVSGMGGNAGSQTLSVAIRGITLGEINLKDDWPLVFKEIALGALNGAAIGLITGIIIYFRYHNIYLGMVVVMAMVGNLVIAGVSGYLIPLVLEKIGQDPALSSSIFLTTMTDTCGFFIFLGLAKLFLPLLV</sequence>
<comment type="caution">
    <text evidence="11">The sequence shown here is derived from an EMBL/GenBank/DDBJ whole genome shotgun (WGS) entry which is preliminary data.</text>
</comment>
<evidence type="ECO:0000256" key="8">
    <source>
        <dbReference type="PROSITE-ProRule" id="PRU00703"/>
    </source>
</evidence>
<dbReference type="InterPro" id="IPR000644">
    <property type="entry name" value="CBS_dom"/>
</dbReference>
<dbReference type="InterPro" id="IPR038076">
    <property type="entry name" value="MgtE_N_sf"/>
</dbReference>
<proteinExistence type="inferred from homology"/>
<evidence type="ECO:0000259" key="10">
    <source>
        <dbReference type="PROSITE" id="PS51371"/>
    </source>
</evidence>
<protein>
    <recommendedName>
        <fullName evidence="9">Magnesium transporter MgtE</fullName>
    </recommendedName>
</protein>
<dbReference type="CDD" id="cd04606">
    <property type="entry name" value="CBS_pair_Mg_transporter"/>
    <property type="match status" value="1"/>
</dbReference>
<keyword evidence="5 9" id="KW-0460">Magnesium</keyword>
<evidence type="ECO:0000256" key="9">
    <source>
        <dbReference type="RuleBase" id="RU362011"/>
    </source>
</evidence>
<evidence type="ECO:0000256" key="6">
    <source>
        <dbReference type="ARBA" id="ARBA00022989"/>
    </source>
</evidence>
<dbReference type="Gene3D" id="1.25.60.10">
    <property type="entry name" value="MgtE N-terminal domain-like"/>
    <property type="match status" value="1"/>
</dbReference>
<keyword evidence="7 9" id="KW-0472">Membrane</keyword>
<dbReference type="Proteomes" id="UP000004754">
    <property type="component" value="Unassembled WGS sequence"/>
</dbReference>
<keyword evidence="12" id="KW-1185">Reference proteome</keyword>
<dbReference type="GO" id="GO:0005886">
    <property type="term" value="C:plasma membrane"/>
    <property type="evidence" value="ECO:0007669"/>
    <property type="project" value="UniProtKB-SubCell"/>
</dbReference>
<dbReference type="NCBIfam" id="TIGR00400">
    <property type="entry name" value="mgtE"/>
    <property type="match status" value="1"/>
</dbReference>
<evidence type="ECO:0000256" key="2">
    <source>
        <dbReference type="ARBA" id="ARBA00009749"/>
    </source>
</evidence>
<keyword evidence="9" id="KW-0479">Metal-binding</keyword>
<dbReference type="PANTHER" id="PTHR43773">
    <property type="entry name" value="MAGNESIUM TRANSPORTER MGTE"/>
    <property type="match status" value="1"/>
</dbReference>
<dbReference type="InterPro" id="IPR006669">
    <property type="entry name" value="MgtE_transporter"/>
</dbReference>
<dbReference type="Pfam" id="PF01769">
    <property type="entry name" value="MgtE"/>
    <property type="match status" value="1"/>
</dbReference>
<dbReference type="EMBL" id="AEQN01000016">
    <property type="protein sequence ID" value="EFV01687.1"/>
    <property type="molecule type" value="Genomic_DNA"/>
</dbReference>
<dbReference type="SUPFAM" id="SSF54631">
    <property type="entry name" value="CBS-domain pair"/>
    <property type="match status" value="1"/>
</dbReference>
<comment type="subunit">
    <text evidence="9">Homodimer.</text>
</comment>
<feature type="transmembrane region" description="Helical" evidence="9">
    <location>
        <begin position="289"/>
        <end position="309"/>
    </location>
</feature>
<feature type="domain" description="CBS" evidence="10">
    <location>
        <begin position="207"/>
        <end position="263"/>
    </location>
</feature>
<dbReference type="RefSeq" id="WP_006598504.1">
    <property type="nucleotide sequence ID" value="NZ_GL622359.1"/>
</dbReference>
<dbReference type="InterPro" id="IPR006668">
    <property type="entry name" value="Mg_transptr_MgtE_intracell_dom"/>
</dbReference>
<comment type="function">
    <text evidence="9">Acts as a magnesium transporter.</text>
</comment>
<dbReference type="HOGENOM" id="CLU_037408_1_1_9"/>
<dbReference type="GO" id="GO:0015095">
    <property type="term" value="F:magnesium ion transmembrane transporter activity"/>
    <property type="evidence" value="ECO:0007669"/>
    <property type="project" value="UniProtKB-UniRule"/>
</dbReference>
<dbReference type="PANTHER" id="PTHR43773:SF1">
    <property type="entry name" value="MAGNESIUM TRANSPORTER MGTE"/>
    <property type="match status" value="1"/>
</dbReference>
<dbReference type="SMART" id="SM00924">
    <property type="entry name" value="MgtE_N"/>
    <property type="match status" value="1"/>
</dbReference>